<evidence type="ECO:0008006" key="3">
    <source>
        <dbReference type="Google" id="ProtNLM"/>
    </source>
</evidence>
<reference evidence="2" key="1">
    <citation type="submission" date="2014-11" db="EMBL/GenBank/DDBJ databases">
        <authorList>
            <person name="Amaro Gonzalez C."/>
        </authorList>
    </citation>
    <scope>NUCLEOTIDE SEQUENCE</scope>
</reference>
<sequence length="75" mass="8920">MQHIRKTLFFTLLWVLFNILEQRFNAFTLPTCATSVLLYLCISAYGEAEHVVSEQWYLCQYSIYIFFLPECLSKI</sequence>
<dbReference type="EMBL" id="GBXM01007037">
    <property type="protein sequence ID" value="JAI01541.1"/>
    <property type="molecule type" value="Transcribed_RNA"/>
</dbReference>
<feature type="signal peptide" evidence="1">
    <location>
        <begin position="1"/>
        <end position="26"/>
    </location>
</feature>
<reference evidence="2" key="2">
    <citation type="journal article" date="2015" name="Fish Shellfish Immunol.">
        <title>Early steps in the European eel (Anguilla anguilla)-Vibrio vulnificus interaction in the gills: Role of the RtxA13 toxin.</title>
        <authorList>
            <person name="Callol A."/>
            <person name="Pajuelo D."/>
            <person name="Ebbesson L."/>
            <person name="Teles M."/>
            <person name="MacKenzie S."/>
            <person name="Amaro C."/>
        </authorList>
    </citation>
    <scope>NUCLEOTIDE SEQUENCE</scope>
</reference>
<organism evidence="2">
    <name type="scientific">Anguilla anguilla</name>
    <name type="common">European freshwater eel</name>
    <name type="synonym">Muraena anguilla</name>
    <dbReference type="NCBI Taxonomy" id="7936"/>
    <lineage>
        <taxon>Eukaryota</taxon>
        <taxon>Metazoa</taxon>
        <taxon>Chordata</taxon>
        <taxon>Craniata</taxon>
        <taxon>Vertebrata</taxon>
        <taxon>Euteleostomi</taxon>
        <taxon>Actinopterygii</taxon>
        <taxon>Neopterygii</taxon>
        <taxon>Teleostei</taxon>
        <taxon>Anguilliformes</taxon>
        <taxon>Anguillidae</taxon>
        <taxon>Anguilla</taxon>
    </lineage>
</organism>
<evidence type="ECO:0000313" key="2">
    <source>
        <dbReference type="EMBL" id="JAI01541.1"/>
    </source>
</evidence>
<dbReference type="AlphaFoldDB" id="A0A0E9XI81"/>
<feature type="chain" id="PRO_5002435185" description="Secreted protein" evidence="1">
    <location>
        <begin position="27"/>
        <end position="75"/>
    </location>
</feature>
<keyword evidence="1" id="KW-0732">Signal</keyword>
<proteinExistence type="predicted"/>
<name>A0A0E9XI81_ANGAN</name>
<accession>A0A0E9XI81</accession>
<protein>
    <recommendedName>
        <fullName evidence="3">Secreted protein</fullName>
    </recommendedName>
</protein>
<evidence type="ECO:0000256" key="1">
    <source>
        <dbReference type="SAM" id="SignalP"/>
    </source>
</evidence>